<organism evidence="4 5">
    <name type="scientific">Chitinophaga polysaccharea</name>
    <dbReference type="NCBI Taxonomy" id="1293035"/>
    <lineage>
        <taxon>Bacteria</taxon>
        <taxon>Pseudomonadati</taxon>
        <taxon>Bacteroidota</taxon>
        <taxon>Chitinophagia</taxon>
        <taxon>Chitinophagales</taxon>
        <taxon>Chitinophagaceae</taxon>
        <taxon>Chitinophaga</taxon>
    </lineage>
</organism>
<feature type="chain" id="PRO_5021951749" evidence="3">
    <location>
        <begin position="22"/>
        <end position="696"/>
    </location>
</feature>
<dbReference type="InterPro" id="IPR013785">
    <property type="entry name" value="Aldolase_TIM"/>
</dbReference>
<dbReference type="GO" id="GO:0004553">
    <property type="term" value="F:hydrolase activity, hydrolyzing O-glycosyl compounds"/>
    <property type="evidence" value="ECO:0007669"/>
    <property type="project" value="InterPro"/>
</dbReference>
<accession>A0A561PQJ3</accession>
<dbReference type="InterPro" id="IPR000111">
    <property type="entry name" value="Glyco_hydro_27/36_CS"/>
</dbReference>
<dbReference type="GO" id="GO:0005975">
    <property type="term" value="P:carbohydrate metabolic process"/>
    <property type="evidence" value="ECO:0007669"/>
    <property type="project" value="InterPro"/>
</dbReference>
<dbReference type="Proteomes" id="UP000320811">
    <property type="component" value="Unassembled WGS sequence"/>
</dbReference>
<evidence type="ECO:0000256" key="3">
    <source>
        <dbReference type="SAM" id="SignalP"/>
    </source>
</evidence>
<comment type="caution">
    <text evidence="4">The sequence shown here is derived from an EMBL/GenBank/DDBJ whole genome shotgun (WGS) entry which is preliminary data.</text>
</comment>
<evidence type="ECO:0000313" key="5">
    <source>
        <dbReference type="Proteomes" id="UP000320811"/>
    </source>
</evidence>
<feature type="signal peptide" evidence="3">
    <location>
        <begin position="1"/>
        <end position="21"/>
    </location>
</feature>
<dbReference type="Gene3D" id="3.20.20.70">
    <property type="entry name" value="Aldolase class I"/>
    <property type="match status" value="1"/>
</dbReference>
<gene>
    <name evidence="4" type="ORF">FHW36_10454</name>
</gene>
<dbReference type="SUPFAM" id="SSF51445">
    <property type="entry name" value="(Trans)glycosidases"/>
    <property type="match status" value="1"/>
</dbReference>
<keyword evidence="2" id="KW-0326">Glycosidase</keyword>
<reference evidence="4 5" key="1">
    <citation type="submission" date="2019-06" db="EMBL/GenBank/DDBJ databases">
        <title>Sorghum-associated microbial communities from plants grown in Nebraska, USA.</title>
        <authorList>
            <person name="Schachtman D."/>
        </authorList>
    </citation>
    <scope>NUCLEOTIDE SEQUENCE [LARGE SCALE GENOMIC DNA]</scope>
    <source>
        <strain evidence="4 5">1209</strain>
    </source>
</reference>
<keyword evidence="5" id="KW-1185">Reference proteome</keyword>
<dbReference type="EMBL" id="VIWO01000004">
    <property type="protein sequence ID" value="TWF40372.1"/>
    <property type="molecule type" value="Genomic_DNA"/>
</dbReference>
<protein>
    <submittedName>
        <fullName evidence="4">Melibiase</fullName>
    </submittedName>
</protein>
<keyword evidence="1" id="KW-0378">Hydrolase</keyword>
<evidence type="ECO:0000256" key="2">
    <source>
        <dbReference type="ARBA" id="ARBA00023295"/>
    </source>
</evidence>
<evidence type="ECO:0000313" key="4">
    <source>
        <dbReference type="EMBL" id="TWF40372.1"/>
    </source>
</evidence>
<dbReference type="PROSITE" id="PS00512">
    <property type="entry name" value="ALPHA_GALACTOSIDASE"/>
    <property type="match status" value="1"/>
</dbReference>
<name>A0A561PQJ3_9BACT</name>
<evidence type="ECO:0000256" key="1">
    <source>
        <dbReference type="ARBA" id="ARBA00022801"/>
    </source>
</evidence>
<keyword evidence="3" id="KW-0732">Signal</keyword>
<proteinExistence type="predicted"/>
<dbReference type="InterPro" id="IPR017853">
    <property type="entry name" value="GH"/>
</dbReference>
<dbReference type="AlphaFoldDB" id="A0A561PQJ3"/>
<sequence>MKYLLAALLWMFVLAAHTAMARNTNCRVAVDSVYSLGNAKVMVKEGKIIASTGKLERVWKWTGSGLQTISLKDLLRSKEYAQITPGMKCDWSLPGAISDSSKATLMSVTVTEGDDEGFSSRYLQVISTIKYAASKLLVQHVVWIYPDAVGIRTQLRIRALEGFVAKGIRAEEEKVDSYGYNMELPGPRCDYLPLNFKMENQRRYWGYYNNPGGRHDPSRDMLEEKIVTGYPLFLPEDNNWASGLSVEYRKGEEGVTVVKESPKCVNQQAHLTGSFYAGPDGLMVTGWGLSAEEIVADRFRECWATWTILWNGGNDGMQLALKKFDRTRYPVFPERDMFILSNTWGPADPDGARFTEEDYLMKEIPALADLGVEVMQIDDGWQKGGRFGDARDFEPRYKDGWKTIKAEADKFNLRFGLWVTARYCTAEEMKKNIDALGFVSWKVDFDQLRNRKDYEERINKYRDVMKHAPMKTQFTLCPEYDDPRYGWYYCKEYGSIYFQNIQESLPAHLTMVPYQVLRQHWLMSKYFNSNKLQVLLQNPKRTNAERSDAPQYGHSYAFAMGLPFVPCFFQSGQYLDPQGHDELKKFIALYKVHRGKMFTSYTFPIGDKPDNGGWSGFQMISEQGLTDNYLLLFREIHNDEPDKKVTLKFLAGKTIRIADLKTGVKMLKKADAKGNISFFIKNPANFLFLKYDVISR</sequence>
<dbReference type="OrthoDB" id="9779211at2"/>